<proteinExistence type="predicted"/>
<comment type="caution">
    <text evidence="1">The sequence shown here is derived from an EMBL/GenBank/DDBJ whole genome shotgun (WGS) entry which is preliminary data.</text>
</comment>
<sequence>MKPEKIVKERFSVIGKLGSTEDGAGFIQRLWQEANAHFGEIEPLVKRDENGVPVGFWGAMSDCGLHFEPWKNNFTEGLYLAGAEVRDDAEPPEGWTKWTVPGFVFLRVRCDEPDIFPKMLRYMEEHNLKLAGAVHDFNDPAENGQGYMYFPIEKL</sequence>
<dbReference type="EMBL" id="JAFBIT010000002">
    <property type="protein sequence ID" value="MCF2652410.1"/>
    <property type="molecule type" value="Genomic_DNA"/>
</dbReference>
<evidence type="ECO:0000313" key="2">
    <source>
        <dbReference type="Proteomes" id="UP001299220"/>
    </source>
</evidence>
<protein>
    <submittedName>
        <fullName evidence="1">GyrI-like domain-containing protein</fullName>
    </submittedName>
</protein>
<keyword evidence="2" id="KW-1185">Reference proteome</keyword>
<evidence type="ECO:0000313" key="1">
    <source>
        <dbReference type="EMBL" id="MCF2652410.1"/>
    </source>
</evidence>
<dbReference type="InterPro" id="IPR011256">
    <property type="entry name" value="Reg_factor_effector_dom_sf"/>
</dbReference>
<dbReference type="RefSeq" id="WP_235323466.1">
    <property type="nucleotide sequence ID" value="NZ_JAFBIT010000002.1"/>
</dbReference>
<reference evidence="1 2" key="1">
    <citation type="submission" date="2020-12" db="EMBL/GenBank/DDBJ databases">
        <title>Whole genome sequences of gut porcine anaerobes.</title>
        <authorList>
            <person name="Kubasova T."/>
            <person name="Jahodarova E."/>
            <person name="Rychlik I."/>
        </authorList>
    </citation>
    <scope>NUCLEOTIDE SEQUENCE [LARGE SCALE GENOMIC DNA]</scope>
    <source>
        <strain evidence="1 2">An867</strain>
    </source>
</reference>
<accession>A0ABS9CQ02</accession>
<name>A0ABS9CQ02_9FIRM</name>
<dbReference type="Gene3D" id="3.20.80.10">
    <property type="entry name" value="Regulatory factor, effector binding domain"/>
    <property type="match status" value="1"/>
</dbReference>
<gene>
    <name evidence="1" type="ORF">JQM67_07330</name>
</gene>
<organism evidence="1 2">
    <name type="scientific">Anaeromassilibacillus senegalensis</name>
    <dbReference type="NCBI Taxonomy" id="1673717"/>
    <lineage>
        <taxon>Bacteria</taxon>
        <taxon>Bacillati</taxon>
        <taxon>Bacillota</taxon>
        <taxon>Clostridia</taxon>
        <taxon>Eubacteriales</taxon>
        <taxon>Acutalibacteraceae</taxon>
        <taxon>Anaeromassilibacillus</taxon>
    </lineage>
</organism>
<dbReference type="Proteomes" id="UP001299220">
    <property type="component" value="Unassembled WGS sequence"/>
</dbReference>